<dbReference type="Pfam" id="PF26314">
    <property type="entry name" value="MptA_B_family"/>
    <property type="match status" value="1"/>
</dbReference>
<evidence type="ECO:0000256" key="4">
    <source>
        <dbReference type="ARBA" id="ARBA00022692"/>
    </source>
</evidence>
<organism evidence="8 9">
    <name type="scientific">Tessaracoccus lapidicaptus</name>
    <dbReference type="NCBI Taxonomy" id="1427523"/>
    <lineage>
        <taxon>Bacteria</taxon>
        <taxon>Bacillati</taxon>
        <taxon>Actinomycetota</taxon>
        <taxon>Actinomycetes</taxon>
        <taxon>Propionibacteriales</taxon>
        <taxon>Propionibacteriaceae</taxon>
        <taxon>Tessaracoccus</taxon>
    </lineage>
</organism>
<sequence length="488" mass="52593">MDRWIGWLRPAPGGHPRAPWWWTVAGLVAILSLVGTQFVDAPGLLERGDSWWRAAVSLPALAVLLLAWWQIGPRFRRQWIPSAVWSAPMLMALPMYSRDAYAYAAQGWMVARGVDPYTTALGDAGQPGLLVGVHWFETTAVYPALSLELFGALAQLTGSHPYWTTVALRLPNLLALLLLGLVLRRLARRFALDEGLVIWAGLTNPIMLIQWVGGVHNDALMVALGVAALLAATDLGWRGWRGLLVAGVLLGLAMGIKQSAALYGLGVVAVAWAVRFRSWGAAPAVAGSDAHPARGSAAGWWRLALTAVVPGVVTIAVFALTSLRFGFGWRSPTAGNPVGAMSNAPLSWVAEGLRYPLTDDAANSIVTAVSTLLILAAVAVAWVKLGPRGDDPRDPWAFAMAVLAAFCVLGPALQPWYLTWLLPLYVFWRTGARWHRAWLVVVVGFTLLPALQTMMPPLIAMPLVAVPLGLLWRWMARAAVSPLPAAGR</sequence>
<keyword evidence="6" id="KW-0472">Membrane</keyword>
<dbReference type="InterPro" id="IPR049829">
    <property type="entry name" value="MptA/B-like"/>
</dbReference>
<comment type="similarity">
    <text evidence="7">Belongs to the MptA/B family.</text>
</comment>
<keyword evidence="4" id="KW-0812">Transmembrane</keyword>
<dbReference type="AlphaFoldDB" id="A0A1C0AMD6"/>
<accession>A0A1C0AMD6</accession>
<dbReference type="GO" id="GO:0016020">
    <property type="term" value="C:membrane"/>
    <property type="evidence" value="ECO:0007669"/>
    <property type="project" value="UniProtKB-SubCell"/>
</dbReference>
<evidence type="ECO:0000256" key="5">
    <source>
        <dbReference type="ARBA" id="ARBA00022989"/>
    </source>
</evidence>
<evidence type="ECO:0000313" key="8">
    <source>
        <dbReference type="EMBL" id="OCL33919.1"/>
    </source>
</evidence>
<reference evidence="9" key="1">
    <citation type="submission" date="2016-07" db="EMBL/GenBank/DDBJ databases">
        <authorList>
            <person name="Florea S."/>
            <person name="Webb J.S."/>
            <person name="Jaromczyk J."/>
            <person name="Schardl C.L."/>
        </authorList>
    </citation>
    <scope>NUCLEOTIDE SEQUENCE [LARGE SCALE GENOMIC DNA]</scope>
    <source>
        <strain evidence="9">IPBSL-7</strain>
    </source>
</reference>
<gene>
    <name evidence="8" type="ORF">BCR15_04625</name>
</gene>
<evidence type="ECO:0000256" key="7">
    <source>
        <dbReference type="ARBA" id="ARBA00043987"/>
    </source>
</evidence>
<comment type="caution">
    <text evidence="8">The sequence shown here is derived from an EMBL/GenBank/DDBJ whole genome shotgun (WGS) entry which is preliminary data.</text>
</comment>
<evidence type="ECO:0000313" key="9">
    <source>
        <dbReference type="Proteomes" id="UP000093501"/>
    </source>
</evidence>
<name>A0A1C0AMD6_9ACTN</name>
<evidence type="ECO:0000256" key="6">
    <source>
        <dbReference type="ARBA" id="ARBA00023136"/>
    </source>
</evidence>
<keyword evidence="2" id="KW-0328">Glycosyltransferase</keyword>
<dbReference type="NCBIfam" id="NF038066">
    <property type="entry name" value="MptB"/>
    <property type="match status" value="1"/>
</dbReference>
<evidence type="ECO:0000256" key="2">
    <source>
        <dbReference type="ARBA" id="ARBA00022676"/>
    </source>
</evidence>
<dbReference type="RefSeq" id="WP_068751676.1">
    <property type="nucleotide sequence ID" value="NZ_LR214441.1"/>
</dbReference>
<comment type="subcellular location">
    <subcellularLocation>
        <location evidence="1">Membrane</location>
        <topology evidence="1">Multi-pass membrane protein</topology>
    </subcellularLocation>
</comment>
<keyword evidence="9" id="KW-1185">Reference proteome</keyword>
<dbReference type="Proteomes" id="UP000093501">
    <property type="component" value="Unassembled WGS sequence"/>
</dbReference>
<evidence type="ECO:0000256" key="1">
    <source>
        <dbReference type="ARBA" id="ARBA00004141"/>
    </source>
</evidence>
<evidence type="ECO:0000256" key="3">
    <source>
        <dbReference type="ARBA" id="ARBA00022679"/>
    </source>
</evidence>
<keyword evidence="3" id="KW-0808">Transferase</keyword>
<dbReference type="EMBL" id="MBQD01000021">
    <property type="protein sequence ID" value="OCL33919.1"/>
    <property type="molecule type" value="Genomic_DNA"/>
</dbReference>
<protein>
    <submittedName>
        <fullName evidence="8">Uncharacterized protein</fullName>
    </submittedName>
</protein>
<keyword evidence="5" id="KW-1133">Transmembrane helix</keyword>
<dbReference type="GO" id="GO:0016757">
    <property type="term" value="F:glycosyltransferase activity"/>
    <property type="evidence" value="ECO:0007669"/>
    <property type="project" value="UniProtKB-KW"/>
</dbReference>
<proteinExistence type="inferred from homology"/>